<protein>
    <submittedName>
        <fullName evidence="1">Uncharacterized protein</fullName>
    </submittedName>
</protein>
<gene>
    <name evidence="1" type="ORF">M976_02668</name>
</gene>
<comment type="caution">
    <text evidence="1">The sequence shown here is derived from an EMBL/GenBank/DDBJ whole genome shotgun (WGS) entry which is preliminary data.</text>
</comment>
<organism evidence="1 2">
    <name type="scientific">Buttiauxella ferragutiae ATCC 51602</name>
    <dbReference type="NCBI Taxonomy" id="1354252"/>
    <lineage>
        <taxon>Bacteria</taxon>
        <taxon>Pseudomonadati</taxon>
        <taxon>Pseudomonadota</taxon>
        <taxon>Gammaproteobacteria</taxon>
        <taxon>Enterobacterales</taxon>
        <taxon>Enterobacteriaceae</taxon>
        <taxon>Buttiauxella</taxon>
    </lineage>
</organism>
<dbReference type="EMBL" id="LXEQ01000045">
    <property type="protein sequence ID" value="OAT26511.1"/>
    <property type="molecule type" value="Genomic_DNA"/>
</dbReference>
<dbReference type="RefSeq" id="WP_064545598.1">
    <property type="nucleotide sequence ID" value="NZ_LXEQ01000045.1"/>
</dbReference>
<evidence type="ECO:0000313" key="2">
    <source>
        <dbReference type="Proteomes" id="UP000078407"/>
    </source>
</evidence>
<dbReference type="Proteomes" id="UP000078407">
    <property type="component" value="Unassembled WGS sequence"/>
</dbReference>
<sequence>MVGILEGSKSQCPRLGNIVGRIVAGALILMSCSPVFAQLKESDIDTLLTTALTETQNIPANACVSMPNPGVKLPGNTETASLMYPSGDIRKDVAALIDAGLITVKFNSGEGASALAVFKAKAAGTDSSTSPNVALSYVELTPLGNKFYRYDDPKSGHLPQGLYGANRFCAHIQYGGVEKYMKPLKNPYDDNPHLVSWVNFKWKLDQHKTPWLNNAVLKEQLSIYSDKDSWSRSGILIEMNDDKWELGNEPYTIRW</sequence>
<keyword evidence="2" id="KW-1185">Reference proteome</keyword>
<proteinExistence type="predicted"/>
<evidence type="ECO:0000313" key="1">
    <source>
        <dbReference type="EMBL" id="OAT26511.1"/>
    </source>
</evidence>
<name>A0ABX2W6G0_9ENTR</name>
<accession>A0ABX2W6G0</accession>
<reference evidence="1 2" key="1">
    <citation type="submission" date="2016-04" db="EMBL/GenBank/DDBJ databases">
        <title>ATOL: Assembling a taxonomically balanced genome-scale reconstruction of the evolutionary history of the Enterobacteriaceae.</title>
        <authorList>
            <person name="Plunkett G.III."/>
            <person name="Neeno-Eckwall E.C."/>
            <person name="Glasner J.D."/>
            <person name="Perna N.T."/>
        </authorList>
    </citation>
    <scope>NUCLEOTIDE SEQUENCE [LARGE SCALE GENOMIC DNA]</scope>
    <source>
        <strain evidence="1 2">ATCC 51602</strain>
    </source>
</reference>